<evidence type="ECO:0000256" key="9">
    <source>
        <dbReference type="SAM" id="MobiDB-lite"/>
    </source>
</evidence>
<feature type="compositionally biased region" description="Low complexity" evidence="9">
    <location>
        <begin position="1009"/>
        <end position="1048"/>
    </location>
</feature>
<feature type="transmembrane region" description="Helical" evidence="10">
    <location>
        <begin position="153"/>
        <end position="173"/>
    </location>
</feature>
<feature type="transmembrane region" description="Helical" evidence="10">
    <location>
        <begin position="185"/>
        <end position="206"/>
    </location>
</feature>
<comment type="caution">
    <text evidence="11">The sequence shown here is derived from an EMBL/GenBank/DDBJ whole genome shotgun (WGS) entry which is preliminary data.</text>
</comment>
<evidence type="ECO:0000313" key="11">
    <source>
        <dbReference type="EMBL" id="PSC67564.1"/>
    </source>
</evidence>
<dbReference type="PANTHER" id="PTHR31086">
    <property type="entry name" value="ALUMINUM-ACTIVATED MALATE TRANSPORTER 10"/>
    <property type="match status" value="1"/>
</dbReference>
<feature type="region of interest" description="Disordered" evidence="9">
    <location>
        <begin position="1009"/>
        <end position="1102"/>
    </location>
</feature>
<comment type="similarity">
    <text evidence="2">Belongs to the aromatic acid exporter (TC 2.A.85) family.</text>
</comment>
<feature type="transmembrane region" description="Helical" evidence="10">
    <location>
        <begin position="93"/>
        <end position="114"/>
    </location>
</feature>
<keyword evidence="4 10" id="KW-0812">Transmembrane</keyword>
<feature type="region of interest" description="Disordered" evidence="9">
    <location>
        <begin position="1195"/>
        <end position="1258"/>
    </location>
</feature>
<feature type="transmembrane region" description="Helical" evidence="10">
    <location>
        <begin position="599"/>
        <end position="618"/>
    </location>
</feature>
<evidence type="ECO:0000313" key="12">
    <source>
        <dbReference type="Proteomes" id="UP000239649"/>
    </source>
</evidence>
<feature type="compositionally biased region" description="Low complexity" evidence="9">
    <location>
        <begin position="1195"/>
        <end position="1210"/>
    </location>
</feature>
<keyword evidence="7 10" id="KW-0472">Membrane</keyword>
<comment type="subcellular location">
    <subcellularLocation>
        <location evidence="1">Membrane</location>
        <topology evidence="1">Multi-pass membrane protein</topology>
    </subcellularLocation>
</comment>
<feature type="compositionally biased region" description="Low complexity" evidence="9">
    <location>
        <begin position="1073"/>
        <end position="1086"/>
    </location>
</feature>
<feature type="compositionally biased region" description="Low complexity" evidence="9">
    <location>
        <begin position="1220"/>
        <end position="1229"/>
    </location>
</feature>
<feature type="compositionally biased region" description="Pro residues" evidence="9">
    <location>
        <begin position="1087"/>
        <end position="1096"/>
    </location>
</feature>
<dbReference type="Pfam" id="PF11744">
    <property type="entry name" value="ALMT"/>
    <property type="match status" value="2"/>
</dbReference>
<evidence type="ECO:0000256" key="6">
    <source>
        <dbReference type="ARBA" id="ARBA00023065"/>
    </source>
</evidence>
<evidence type="ECO:0000256" key="2">
    <source>
        <dbReference type="ARBA" id="ARBA00007079"/>
    </source>
</evidence>
<evidence type="ECO:0000256" key="8">
    <source>
        <dbReference type="ARBA" id="ARBA00023303"/>
    </source>
</evidence>
<evidence type="ECO:0000256" key="7">
    <source>
        <dbReference type="ARBA" id="ARBA00023136"/>
    </source>
</evidence>
<keyword evidence="6" id="KW-0406">Ion transport</keyword>
<keyword evidence="3" id="KW-0813">Transport</keyword>
<feature type="compositionally biased region" description="Gly residues" evidence="9">
    <location>
        <begin position="1059"/>
        <end position="1072"/>
    </location>
</feature>
<evidence type="ECO:0000256" key="10">
    <source>
        <dbReference type="SAM" id="Phobius"/>
    </source>
</evidence>
<reference evidence="11 12" key="1">
    <citation type="journal article" date="2018" name="Plant J.">
        <title>Genome sequences of Chlorella sorokiniana UTEX 1602 and Micractinium conductrix SAG 241.80: implications to maltose excretion by a green alga.</title>
        <authorList>
            <person name="Arriola M.B."/>
            <person name="Velmurugan N."/>
            <person name="Zhang Y."/>
            <person name="Plunkett M.H."/>
            <person name="Hondzo H."/>
            <person name="Barney B.M."/>
        </authorList>
    </citation>
    <scope>NUCLEOTIDE SEQUENCE [LARGE SCALE GENOMIC DNA]</scope>
    <source>
        <strain evidence="11 12">SAG 241.80</strain>
    </source>
</reference>
<dbReference type="STRING" id="554055.A0A2P6V0I6"/>
<gene>
    <name evidence="11" type="ORF">C2E20_8772</name>
</gene>
<evidence type="ECO:0000256" key="3">
    <source>
        <dbReference type="ARBA" id="ARBA00022448"/>
    </source>
</evidence>
<dbReference type="GO" id="GO:0034220">
    <property type="term" value="P:monoatomic ion transmembrane transport"/>
    <property type="evidence" value="ECO:0007669"/>
    <property type="project" value="UniProtKB-KW"/>
</dbReference>
<feature type="transmembrane region" description="Helical" evidence="10">
    <location>
        <begin position="61"/>
        <end position="81"/>
    </location>
</feature>
<evidence type="ECO:0000256" key="5">
    <source>
        <dbReference type="ARBA" id="ARBA00022989"/>
    </source>
</evidence>
<dbReference type="GO" id="GO:0015743">
    <property type="term" value="P:malate transport"/>
    <property type="evidence" value="ECO:0007669"/>
    <property type="project" value="InterPro"/>
</dbReference>
<feature type="transmembrane region" description="Helical" evidence="10">
    <location>
        <begin position="687"/>
        <end position="706"/>
    </location>
</feature>
<evidence type="ECO:0000256" key="4">
    <source>
        <dbReference type="ARBA" id="ARBA00022692"/>
    </source>
</evidence>
<feature type="transmembrane region" description="Helical" evidence="10">
    <location>
        <begin position="37"/>
        <end position="55"/>
    </location>
</feature>
<proteinExistence type="inferred from homology"/>
<dbReference type="OrthoDB" id="515664at2759"/>
<feature type="region of interest" description="Disordered" evidence="9">
    <location>
        <begin position="492"/>
        <end position="546"/>
    </location>
</feature>
<keyword evidence="12" id="KW-1185">Reference proteome</keyword>
<dbReference type="EMBL" id="LHPF02000054">
    <property type="protein sequence ID" value="PSC67564.1"/>
    <property type="molecule type" value="Genomic_DNA"/>
</dbReference>
<evidence type="ECO:0000256" key="1">
    <source>
        <dbReference type="ARBA" id="ARBA00004141"/>
    </source>
</evidence>
<dbReference type="GO" id="GO:0016020">
    <property type="term" value="C:membrane"/>
    <property type="evidence" value="ECO:0007669"/>
    <property type="project" value="UniProtKB-SubCell"/>
</dbReference>
<feature type="compositionally biased region" description="Low complexity" evidence="9">
    <location>
        <begin position="806"/>
        <end position="843"/>
    </location>
</feature>
<protein>
    <submittedName>
        <fullName evidence="11">Uncharacterized protein</fullName>
    </submittedName>
</protein>
<feature type="transmembrane region" description="Helical" evidence="10">
    <location>
        <begin position="630"/>
        <end position="649"/>
    </location>
</feature>
<keyword evidence="5 10" id="KW-1133">Transmembrane helix</keyword>
<dbReference type="InterPro" id="IPR020966">
    <property type="entry name" value="ALMT"/>
</dbReference>
<sequence length="1516" mass="159144">MAAGKSARRLVAWARWRGGQLVRWIHMHTGYTAEQQAASLQVATGLFLMLALFGWPRAWWALTLQSAAISPVYALVTFIVVLQANLGTASQFVLMRAFGAVVGGLLGLICMYLTQAANGGSYAYSTTKAAVMVTLLSCFSFCLGLLRFRFARWWFAFTVATFSMPMVALNPFYLDYVEYRALFFWWLQVALGIGTAALVSTFVFPITAGRKIKAKTAEAMRQLAALTSATVRCMVELKLGEGGLPAGLTGMLDGHNAADTGLSAAFKPLYSTANSVAAALTTNRALLLVVDTEWDVYSAAHTFPRDAYEILTYINRAYLSSIMALLYPLQSGRLALRAVHQAGADFQKAADLLAACLHRAADCIDRGGSYEEALGTLRVLEERWQLLGTLCPVINSSWGENEVLTSDMLVGTLFSLGTRVRRLYFTLPEALSRSQPGVRQAAYRHFRLRKLKGQVWELSHPQETLRRRARMHASAGTPRVALSTPHHLLSPHWQANGNGGGNAGGGSRGGGGVAGGLGRASSEGFEGNHEPPTWHHLPSRSGQGGPALQEEALWVPPDAATLAKRFPPTLYLPPAPPKGRVAAALAAVQRRTGVTSEHVALALQLAVAMAVACTLHVCRPSYEALKEKTIWTVVTVAVILESAVGGLVLKSALRVVGTCGAGLLGMGLMGFAYLCNGLSYANEPPKFIAMSLALPLVAFLLMLNHVRFLHPYGYALSVCKFTTPIIALSGYATAVAIWHTALWRILNILLGIGIDLATATLVLPVTSRQATQHRVQEVLEELAQLGEAVLLEFVSSDGEGEDAFLESPGAAAEAAGGSPPGSPRSARATAGVHRLSSASTSATPRRRLSTKPRTPLSTSEAVEVAVMAAGEAQAARRERRVEALASRVRRTSEGGGGSNSGGPSSPATSRAAILEAPGSAMGTVSAAMAAVEEEAGRLRSFFRWRSRPPSPSGTPRQPATAPAASLPAQWRRSFSMPADAIPSAAAAGGSPTGGAAFAADEAATPLAAAGGSASAARTGPQPASQSSLPLPQQQRSSLQSQGSSLTSPFEAAIAAPGGPSSGSGGSGSGSGGHSPWSTPPAAGTPSASPPQPPPLQLSPARARLLVSLPPDLPTVVSQQVLHVHEAPSLPPLSLNLPPLHIPAHRQPSPGGKGPAAPPWLASAGASDDDATPVAQLVPRPVAFGSSLALDLQPAEAAAAAPGAPELEAQPTRSSQQEEPGSAASGAATARGVHPLRRPSTSSTAFWQGTPKAPAARRDRTRWLHERALGRSFMAVRQLGAELAVTINHMHELALFARFEWSPFRRPHRMPPQDILAMQHACRKMLNVLLTFAYLADTPDVPHRRLLMPMPGEVRGVSEQLGEALRALGLVASGELEVERALEMVFNLQMQVQLLLLEVEQAGAALDVEGSGGRADAVLGVAALGIMFSATQTVQLLYRCVLRLLGTPEAAAAAEEAFAQSAAWGASVEAILVARGVVLSSVFSDDDEGGTAVEAADLAAADAEARALAQAAGARGD</sequence>
<organism evidence="11 12">
    <name type="scientific">Micractinium conductrix</name>
    <dbReference type="NCBI Taxonomy" id="554055"/>
    <lineage>
        <taxon>Eukaryota</taxon>
        <taxon>Viridiplantae</taxon>
        <taxon>Chlorophyta</taxon>
        <taxon>core chlorophytes</taxon>
        <taxon>Trebouxiophyceae</taxon>
        <taxon>Chlorellales</taxon>
        <taxon>Chlorellaceae</taxon>
        <taxon>Chlorella clade</taxon>
        <taxon>Micractinium</taxon>
    </lineage>
</organism>
<feature type="region of interest" description="Disordered" evidence="9">
    <location>
        <begin position="800"/>
        <end position="861"/>
    </location>
</feature>
<feature type="transmembrane region" description="Helical" evidence="10">
    <location>
        <begin position="655"/>
        <end position="675"/>
    </location>
</feature>
<feature type="compositionally biased region" description="Gly residues" evidence="9">
    <location>
        <begin position="497"/>
        <end position="518"/>
    </location>
</feature>
<keyword evidence="8" id="KW-0407">Ion channel</keyword>
<feature type="region of interest" description="Disordered" evidence="9">
    <location>
        <begin position="1140"/>
        <end position="1171"/>
    </location>
</feature>
<feature type="transmembrane region" description="Helical" evidence="10">
    <location>
        <begin position="712"/>
        <end position="738"/>
    </location>
</feature>
<feature type="region of interest" description="Disordered" evidence="9">
    <location>
        <begin position="942"/>
        <end position="967"/>
    </location>
</feature>
<feature type="transmembrane region" description="Helical" evidence="10">
    <location>
        <begin position="126"/>
        <end position="146"/>
    </location>
</feature>
<accession>A0A2P6V0I6</accession>
<feature type="region of interest" description="Disordered" evidence="9">
    <location>
        <begin position="874"/>
        <end position="909"/>
    </location>
</feature>
<dbReference type="Proteomes" id="UP000239649">
    <property type="component" value="Unassembled WGS sequence"/>
</dbReference>
<name>A0A2P6V0I6_9CHLO</name>